<dbReference type="SUPFAM" id="SSF48403">
    <property type="entry name" value="Ankyrin repeat"/>
    <property type="match status" value="1"/>
</dbReference>
<accession>A0A151Z5G0</accession>
<proteinExistence type="predicted"/>
<dbReference type="InterPro" id="IPR036770">
    <property type="entry name" value="Ankyrin_rpt-contain_sf"/>
</dbReference>
<evidence type="ECO:0000313" key="1">
    <source>
        <dbReference type="EMBL" id="KYQ89147.1"/>
    </source>
</evidence>
<dbReference type="PANTHER" id="PTHR46586">
    <property type="entry name" value="ANKYRIN REPEAT-CONTAINING PROTEIN"/>
    <property type="match status" value="1"/>
</dbReference>
<keyword evidence="2" id="KW-1185">Reference proteome</keyword>
<protein>
    <recommendedName>
        <fullName evidence="3">Ankyrin repeat-containing protein</fullName>
    </recommendedName>
</protein>
<gene>
    <name evidence="1" type="ORF">DLAC_10388</name>
</gene>
<dbReference type="InParanoid" id="A0A151Z5G0"/>
<sequence length="808" mass="94731">MDPNNYEQLYLLVFRNKILFRLILSFTKGHSKRGYNYYELTLPILVRMKRFDLIKQRLQEDQQNKTRNPQKYIETRLDFSPDAIWELCQHNLDLDLLKQCLNAYPDEFGMTNQPSKYLWSGPDDTPQQYLNYQFLRALNKDNEKKYYLAKERPFALVSNCLKSGSLEIIRFLIEVRCESINVVNDRAIFQSLSKMTPELLLYIDNLGIIKPVLYDVCKRLVRLKKFDLFNILFQKYFLDNTDTQERTKLFYTDILLIQEAFYQGDLSTLQMLYNNFPPDAKKLVLNSPMSNEKTVTVQHWECFKWLHQNGKSNRNLLNFNGVLKAGLIEAYEYIIKNFDDLVLVDQFPDLETLKYFYLQPEASIYVSFLPHELDQIAIKSNNLDWVKYIHENVKEGFTPRVLDCKYEIVEYILANRKEGFNDIYLNQGFHGDLRIVKLLMSYEKDTSKKIPIKFSTRSIENCAKCGYLEVVKFLNENRFEGFTYSAISMAAAEGHDHIIRYLGGFQPIIDTHSSRYSINWFSPETMIKMFKENYLASIQYCKYLGTITALEADITYCMQNQSIIASMSPESLEFTLSISEKNNITKILTTAITTNSFQLVRYIVEVIGHLKVTQPATTIIETLVHFGCFKMLEYIHFKGVLNLDEQSNSIIYIKSMVEMKVYHKIIEYILSSGSKVNTSTVDSPTGGRNSKTPLKTFLKVLSIISSEKLYYAFEHFYNIGFKVEIPSNIGDSSTYLKQQKLSNKYFHLVKSSLESSIYKYYEPYFKFIWPVMFLNPSFDLVKDFSEQIEKLFDVEQFQTFLENLNKNT</sequence>
<dbReference type="InterPro" id="IPR052050">
    <property type="entry name" value="SecEffector_AnkRepeat"/>
</dbReference>
<dbReference type="OrthoDB" id="24201at2759"/>
<evidence type="ECO:0000313" key="2">
    <source>
        <dbReference type="Proteomes" id="UP000076078"/>
    </source>
</evidence>
<dbReference type="Proteomes" id="UP000076078">
    <property type="component" value="Unassembled WGS sequence"/>
</dbReference>
<reference evidence="1 2" key="1">
    <citation type="submission" date="2015-12" db="EMBL/GenBank/DDBJ databases">
        <title>Dictyostelia acquired genes for synthesis and detection of signals that induce cell-type specialization by lateral gene transfer from prokaryotes.</title>
        <authorList>
            <person name="Gloeckner G."/>
            <person name="Schaap P."/>
        </authorList>
    </citation>
    <scope>NUCLEOTIDE SEQUENCE [LARGE SCALE GENOMIC DNA]</scope>
    <source>
        <strain evidence="1 2">TK</strain>
    </source>
</reference>
<name>A0A151Z5G0_TIELA</name>
<dbReference type="PANTHER" id="PTHR46586:SF3">
    <property type="entry name" value="ANKYRIN REPEAT-CONTAINING PROTEIN"/>
    <property type="match status" value="1"/>
</dbReference>
<dbReference type="AlphaFoldDB" id="A0A151Z5G0"/>
<dbReference type="EMBL" id="LODT01000042">
    <property type="protein sequence ID" value="KYQ89147.1"/>
    <property type="molecule type" value="Genomic_DNA"/>
</dbReference>
<organism evidence="1 2">
    <name type="scientific">Tieghemostelium lacteum</name>
    <name type="common">Slime mold</name>
    <name type="synonym">Dictyostelium lacteum</name>
    <dbReference type="NCBI Taxonomy" id="361077"/>
    <lineage>
        <taxon>Eukaryota</taxon>
        <taxon>Amoebozoa</taxon>
        <taxon>Evosea</taxon>
        <taxon>Eumycetozoa</taxon>
        <taxon>Dictyostelia</taxon>
        <taxon>Dictyosteliales</taxon>
        <taxon>Raperosteliaceae</taxon>
        <taxon>Tieghemostelium</taxon>
    </lineage>
</organism>
<comment type="caution">
    <text evidence="1">The sequence shown here is derived from an EMBL/GenBank/DDBJ whole genome shotgun (WGS) entry which is preliminary data.</text>
</comment>
<evidence type="ECO:0008006" key="3">
    <source>
        <dbReference type="Google" id="ProtNLM"/>
    </source>
</evidence>